<dbReference type="GO" id="GO:0000166">
    <property type="term" value="F:nucleotide binding"/>
    <property type="evidence" value="ECO:0007669"/>
    <property type="project" value="InterPro"/>
</dbReference>
<gene>
    <name evidence="6" type="ORF">HNR42_002221</name>
</gene>
<dbReference type="GO" id="GO:0003676">
    <property type="term" value="F:nucleic acid binding"/>
    <property type="evidence" value="ECO:0007669"/>
    <property type="project" value="InterPro"/>
</dbReference>
<accession>A0A841I121</accession>
<dbReference type="InterPro" id="IPR015424">
    <property type="entry name" value="PyrdxlP-dep_Trfase"/>
</dbReference>
<dbReference type="GO" id="GO:0030170">
    <property type="term" value="F:pyridoxal phosphate binding"/>
    <property type="evidence" value="ECO:0007669"/>
    <property type="project" value="InterPro"/>
</dbReference>
<dbReference type="SUPFAM" id="SSF47819">
    <property type="entry name" value="HRDC-like"/>
    <property type="match status" value="1"/>
</dbReference>
<dbReference type="PANTHER" id="PTHR11808:SF85">
    <property type="entry name" value="CYSTATHIONINE GAMMA-LYASE-RELATED"/>
    <property type="match status" value="1"/>
</dbReference>
<evidence type="ECO:0000256" key="1">
    <source>
        <dbReference type="ARBA" id="ARBA00001933"/>
    </source>
</evidence>
<evidence type="ECO:0000313" key="7">
    <source>
        <dbReference type="Proteomes" id="UP000569951"/>
    </source>
</evidence>
<dbReference type="RefSeq" id="WP_183987532.1">
    <property type="nucleotide sequence ID" value="NZ_JACHHG010000007.1"/>
</dbReference>
<reference evidence="6 7" key="1">
    <citation type="submission" date="2020-08" db="EMBL/GenBank/DDBJ databases">
        <title>Genomic Encyclopedia of Type Strains, Phase IV (KMG-IV): sequencing the most valuable type-strain genomes for metagenomic binning, comparative biology and taxonomic classification.</title>
        <authorList>
            <person name="Goeker M."/>
        </authorList>
    </citation>
    <scope>NUCLEOTIDE SEQUENCE [LARGE SCALE GENOMIC DNA]</scope>
    <source>
        <strain evidence="6 7">DSM 21458</strain>
    </source>
</reference>
<dbReference type="GO" id="GO:0004123">
    <property type="term" value="F:cystathionine gamma-lyase activity"/>
    <property type="evidence" value="ECO:0007669"/>
    <property type="project" value="TreeGrafter"/>
</dbReference>
<organism evidence="6 7">
    <name type="scientific">Deinobacterium chartae</name>
    <dbReference type="NCBI Taxonomy" id="521158"/>
    <lineage>
        <taxon>Bacteria</taxon>
        <taxon>Thermotogati</taxon>
        <taxon>Deinococcota</taxon>
        <taxon>Deinococci</taxon>
        <taxon>Deinococcales</taxon>
        <taxon>Deinococcaceae</taxon>
        <taxon>Deinobacterium</taxon>
    </lineage>
</organism>
<evidence type="ECO:0000256" key="4">
    <source>
        <dbReference type="SAM" id="MobiDB-lite"/>
    </source>
</evidence>
<comment type="cofactor">
    <cofactor evidence="1 3">
        <name>pyridoxal 5'-phosphate</name>
        <dbReference type="ChEBI" id="CHEBI:597326"/>
    </cofactor>
</comment>
<feature type="compositionally biased region" description="Basic and acidic residues" evidence="4">
    <location>
        <begin position="297"/>
        <end position="309"/>
    </location>
</feature>
<dbReference type="GO" id="GO:0019346">
    <property type="term" value="P:transsulfuration"/>
    <property type="evidence" value="ECO:0007669"/>
    <property type="project" value="InterPro"/>
</dbReference>
<protein>
    <recommendedName>
        <fullName evidence="5">HRDC domain-containing protein</fullName>
    </recommendedName>
</protein>
<dbReference type="SMART" id="SM00341">
    <property type="entry name" value="HRDC"/>
    <property type="match status" value="1"/>
</dbReference>
<proteinExistence type="inferred from homology"/>
<evidence type="ECO:0000259" key="5">
    <source>
        <dbReference type="PROSITE" id="PS50967"/>
    </source>
</evidence>
<comment type="similarity">
    <text evidence="3">Belongs to the trans-sulfuration enzymes family.</text>
</comment>
<comment type="caution">
    <text evidence="6">The sequence shown here is derived from an EMBL/GenBank/DDBJ whole genome shotgun (WGS) entry which is preliminary data.</text>
</comment>
<dbReference type="Gene3D" id="3.40.640.10">
    <property type="entry name" value="Type I PLP-dependent aspartate aminotransferase-like (Major domain)"/>
    <property type="match status" value="1"/>
</dbReference>
<dbReference type="InterPro" id="IPR044876">
    <property type="entry name" value="HRDC_dom_sf"/>
</dbReference>
<feature type="domain" description="HRDC" evidence="5">
    <location>
        <begin position="332"/>
        <end position="407"/>
    </location>
</feature>
<evidence type="ECO:0000256" key="2">
    <source>
        <dbReference type="ARBA" id="ARBA00022898"/>
    </source>
</evidence>
<dbReference type="GO" id="GO:0005737">
    <property type="term" value="C:cytoplasm"/>
    <property type="evidence" value="ECO:0007669"/>
    <property type="project" value="TreeGrafter"/>
</dbReference>
<dbReference type="EMBL" id="JACHHG010000007">
    <property type="protein sequence ID" value="MBB6098786.1"/>
    <property type="molecule type" value="Genomic_DNA"/>
</dbReference>
<keyword evidence="7" id="KW-1185">Reference proteome</keyword>
<dbReference type="GO" id="GO:0019343">
    <property type="term" value="P:cysteine biosynthetic process via cystathionine"/>
    <property type="evidence" value="ECO:0007669"/>
    <property type="project" value="TreeGrafter"/>
</dbReference>
<dbReference type="Proteomes" id="UP000569951">
    <property type="component" value="Unassembled WGS sequence"/>
</dbReference>
<dbReference type="AlphaFoldDB" id="A0A841I121"/>
<sequence>MTYPNFTLQDAPWRTHLEAELARLEGAAFALTFVNGAAALLALAGLVRPGERVLVSEDAPGLLDAWNDAGVAVERLPLEDLAQADMSGVKMVWTPEASSELRTATRSAGALLVLDSTHQPGAGLRGADLLVYGHAAQLSGHGDLELACLIGSDDVLRAPLEGSRFAPGELESLLVLRALPTLQLRLERQQSSAAQLAARLAELPGVRAARLEDPHHPISLIHLELDDLGRLHHLRMFRGAALGCTTSGYRLQGNRALLSIGLEDPEELMSDLEAALRSAEELPAGEPEVVVETDEGTETRADVEARPEPGDAEPSILMPVVTARQDPTEGMSDPERQRYEQLRDWRNAEARRLEVSRFIVASNATLADIARQRPRSLEELQAVKGMGPERVRRYGQAILDVLRGVGA</sequence>
<evidence type="ECO:0000313" key="6">
    <source>
        <dbReference type="EMBL" id="MBB6098786.1"/>
    </source>
</evidence>
<evidence type="ECO:0000256" key="3">
    <source>
        <dbReference type="RuleBase" id="RU362118"/>
    </source>
</evidence>
<dbReference type="PROSITE" id="PS50967">
    <property type="entry name" value="HRDC"/>
    <property type="match status" value="1"/>
</dbReference>
<dbReference type="SUPFAM" id="SSF53383">
    <property type="entry name" value="PLP-dependent transferases"/>
    <property type="match status" value="1"/>
</dbReference>
<dbReference type="InterPro" id="IPR002121">
    <property type="entry name" value="HRDC_dom"/>
</dbReference>
<dbReference type="Pfam" id="PF01053">
    <property type="entry name" value="Cys_Met_Meta_PP"/>
    <property type="match status" value="1"/>
</dbReference>
<dbReference type="InterPro" id="IPR010997">
    <property type="entry name" value="HRDC-like_sf"/>
</dbReference>
<feature type="region of interest" description="Disordered" evidence="4">
    <location>
        <begin position="293"/>
        <end position="314"/>
    </location>
</feature>
<dbReference type="Pfam" id="PF00570">
    <property type="entry name" value="HRDC"/>
    <property type="match status" value="1"/>
</dbReference>
<keyword evidence="2 3" id="KW-0663">Pyridoxal phosphate</keyword>
<name>A0A841I121_9DEIO</name>
<dbReference type="Gene3D" id="1.10.150.80">
    <property type="entry name" value="HRDC domain"/>
    <property type="match status" value="1"/>
</dbReference>
<dbReference type="InterPro" id="IPR000277">
    <property type="entry name" value="Cys/Met-Metab_PyrdxlP-dep_enz"/>
</dbReference>
<dbReference type="InterPro" id="IPR015421">
    <property type="entry name" value="PyrdxlP-dep_Trfase_major"/>
</dbReference>
<dbReference type="PANTHER" id="PTHR11808">
    <property type="entry name" value="TRANS-SULFURATION ENZYME FAMILY MEMBER"/>
    <property type="match status" value="1"/>
</dbReference>